<organism evidence="2 3">
    <name type="scientific">Eumeta variegata</name>
    <name type="common">Bagworm moth</name>
    <name type="synonym">Eumeta japonica</name>
    <dbReference type="NCBI Taxonomy" id="151549"/>
    <lineage>
        <taxon>Eukaryota</taxon>
        <taxon>Metazoa</taxon>
        <taxon>Ecdysozoa</taxon>
        <taxon>Arthropoda</taxon>
        <taxon>Hexapoda</taxon>
        <taxon>Insecta</taxon>
        <taxon>Pterygota</taxon>
        <taxon>Neoptera</taxon>
        <taxon>Endopterygota</taxon>
        <taxon>Lepidoptera</taxon>
        <taxon>Glossata</taxon>
        <taxon>Ditrysia</taxon>
        <taxon>Tineoidea</taxon>
        <taxon>Psychidae</taxon>
        <taxon>Oiketicinae</taxon>
        <taxon>Eumeta</taxon>
    </lineage>
</organism>
<feature type="compositionally biased region" description="Basic and acidic residues" evidence="1">
    <location>
        <begin position="15"/>
        <end position="25"/>
    </location>
</feature>
<evidence type="ECO:0000313" key="2">
    <source>
        <dbReference type="EMBL" id="GBP28113.1"/>
    </source>
</evidence>
<name>A0A4C1UNS4_EUMVA</name>
<feature type="compositionally biased region" description="Polar residues" evidence="1">
    <location>
        <begin position="1"/>
        <end position="10"/>
    </location>
</feature>
<evidence type="ECO:0000256" key="1">
    <source>
        <dbReference type="SAM" id="MobiDB-lite"/>
    </source>
</evidence>
<proteinExistence type="predicted"/>
<comment type="caution">
    <text evidence="2">The sequence shown here is derived from an EMBL/GenBank/DDBJ whole genome shotgun (WGS) entry which is preliminary data.</text>
</comment>
<keyword evidence="3" id="KW-1185">Reference proteome</keyword>
<feature type="region of interest" description="Disordered" evidence="1">
    <location>
        <begin position="1"/>
        <end position="43"/>
    </location>
</feature>
<dbReference type="EMBL" id="BGZK01000203">
    <property type="protein sequence ID" value="GBP28113.1"/>
    <property type="molecule type" value="Genomic_DNA"/>
</dbReference>
<protein>
    <submittedName>
        <fullName evidence="2">Uncharacterized protein</fullName>
    </submittedName>
</protein>
<evidence type="ECO:0000313" key="3">
    <source>
        <dbReference type="Proteomes" id="UP000299102"/>
    </source>
</evidence>
<accession>A0A4C1UNS4</accession>
<gene>
    <name evidence="2" type="ORF">EVAR_76204_1</name>
</gene>
<sequence length="88" mass="9993">MRCINSTAAPSQIHRAGDHASRRVLDTGLTNNRVTPARRKDKDVTHKDINRNVLIIVLLSNKITIKLHPELFRSVTKYYLTQSNVGED</sequence>
<dbReference type="Proteomes" id="UP000299102">
    <property type="component" value="Unassembled WGS sequence"/>
</dbReference>
<dbReference type="AlphaFoldDB" id="A0A4C1UNS4"/>
<reference evidence="2 3" key="1">
    <citation type="journal article" date="2019" name="Commun. Biol.">
        <title>The bagworm genome reveals a unique fibroin gene that provides high tensile strength.</title>
        <authorList>
            <person name="Kono N."/>
            <person name="Nakamura H."/>
            <person name="Ohtoshi R."/>
            <person name="Tomita M."/>
            <person name="Numata K."/>
            <person name="Arakawa K."/>
        </authorList>
    </citation>
    <scope>NUCLEOTIDE SEQUENCE [LARGE SCALE GENOMIC DNA]</scope>
</reference>